<dbReference type="SMART" id="SM01134">
    <property type="entry name" value="DeoRC"/>
    <property type="match status" value="1"/>
</dbReference>
<keyword evidence="3" id="KW-1185">Reference proteome</keyword>
<protein>
    <submittedName>
        <fullName evidence="2">DeoR/GlpR transcriptional regulator</fullName>
    </submittedName>
</protein>
<dbReference type="RefSeq" id="WP_154531600.1">
    <property type="nucleotide sequence ID" value="NZ_VULX01000014.1"/>
</dbReference>
<evidence type="ECO:0000313" key="2">
    <source>
        <dbReference type="EMBL" id="MSR91705.1"/>
    </source>
</evidence>
<dbReference type="Pfam" id="PF00455">
    <property type="entry name" value="DeoRC"/>
    <property type="match status" value="1"/>
</dbReference>
<feature type="domain" description="DeoR-like transcriptional repressor C-terminal sensor" evidence="1">
    <location>
        <begin position="93"/>
        <end position="243"/>
    </location>
</feature>
<accession>A0A7X2MZ26</accession>
<dbReference type="Proteomes" id="UP000460287">
    <property type="component" value="Unassembled WGS sequence"/>
</dbReference>
<dbReference type="EMBL" id="VULX01000014">
    <property type="protein sequence ID" value="MSR91705.1"/>
    <property type="molecule type" value="Genomic_DNA"/>
</dbReference>
<comment type="caution">
    <text evidence="2">The sequence shown here is derived from an EMBL/GenBank/DDBJ whole genome shotgun (WGS) entry which is preliminary data.</text>
</comment>
<sequence length="264" mass="30015">MYDIENKNEQSIYTNKLSEGKNVEIINFDVDIEKGFLICQESDNSTERLVLVNLNKNSRRILAKTQGMFELCLKYPQVVFGRDIKDINPYYDAIAEKACYYIKERETIYIGGTSIDYLMIKHLPLNIKYTVITNSIITADELRKFENVDVYIMPGKVRGHGNMRDSLTLQFLQNIKIDLAFIAGPCISSQFGLSNTSFEAASLQTAVMNSARETIWLIPNTKFGVESLSKIADIKDISRIITDCEAVEDEVEKIRNQGIDIVIV</sequence>
<dbReference type="InterPro" id="IPR037171">
    <property type="entry name" value="NagB/RpiA_transferase-like"/>
</dbReference>
<reference evidence="2 3" key="1">
    <citation type="submission" date="2019-08" db="EMBL/GenBank/DDBJ databases">
        <title>In-depth cultivation of the pig gut microbiome towards novel bacterial diversity and tailored functional studies.</title>
        <authorList>
            <person name="Wylensek D."/>
            <person name="Hitch T.C.A."/>
            <person name="Clavel T."/>
        </authorList>
    </citation>
    <scope>NUCLEOTIDE SEQUENCE [LARGE SCALE GENOMIC DNA]</scope>
    <source>
        <strain evidence="2 3">WCA-383-APC-5B</strain>
    </source>
</reference>
<dbReference type="AlphaFoldDB" id="A0A7X2MZ26"/>
<dbReference type="PANTHER" id="PTHR30363:SF51">
    <property type="entry name" value="HTH-TYPE TRANSCRIPTIONAL REPRESSOR GLCR"/>
    <property type="match status" value="1"/>
</dbReference>
<evidence type="ECO:0000259" key="1">
    <source>
        <dbReference type="Pfam" id="PF00455"/>
    </source>
</evidence>
<dbReference type="Gene3D" id="3.40.50.1360">
    <property type="match status" value="1"/>
</dbReference>
<dbReference type="InterPro" id="IPR050313">
    <property type="entry name" value="Carb_Metab_HTH_regulators"/>
</dbReference>
<organism evidence="2 3">
    <name type="scientific">Inconstantimicrobium porci</name>
    <dbReference type="NCBI Taxonomy" id="2652291"/>
    <lineage>
        <taxon>Bacteria</taxon>
        <taxon>Bacillati</taxon>
        <taxon>Bacillota</taxon>
        <taxon>Clostridia</taxon>
        <taxon>Eubacteriales</taxon>
        <taxon>Clostridiaceae</taxon>
        <taxon>Inconstantimicrobium</taxon>
    </lineage>
</organism>
<proteinExistence type="predicted"/>
<evidence type="ECO:0000313" key="3">
    <source>
        <dbReference type="Proteomes" id="UP000460287"/>
    </source>
</evidence>
<gene>
    <name evidence="2" type="ORF">FYJ33_09915</name>
</gene>
<dbReference type="InterPro" id="IPR014036">
    <property type="entry name" value="DeoR-like_C"/>
</dbReference>
<dbReference type="PANTHER" id="PTHR30363">
    <property type="entry name" value="HTH-TYPE TRANSCRIPTIONAL REGULATOR SRLR-RELATED"/>
    <property type="match status" value="1"/>
</dbReference>
<dbReference type="SUPFAM" id="SSF100950">
    <property type="entry name" value="NagB/RpiA/CoA transferase-like"/>
    <property type="match status" value="1"/>
</dbReference>
<name>A0A7X2MZ26_9CLOT</name>